<dbReference type="Gene3D" id="3.30.450.20">
    <property type="entry name" value="PAS domain"/>
    <property type="match status" value="8"/>
</dbReference>
<dbReference type="OrthoDB" id="905895at2"/>
<feature type="domain" description="PAC" evidence="8">
    <location>
        <begin position="1149"/>
        <end position="1202"/>
    </location>
</feature>
<dbReference type="Gene3D" id="3.30.450.40">
    <property type="match status" value="1"/>
</dbReference>
<dbReference type="Pfam" id="PF08447">
    <property type="entry name" value="PAS_3"/>
    <property type="match status" value="6"/>
</dbReference>
<evidence type="ECO:0000256" key="1">
    <source>
        <dbReference type="ARBA" id="ARBA00000085"/>
    </source>
</evidence>
<comment type="caution">
    <text evidence="9">The sequence shown here is derived from an EMBL/GenBank/DDBJ whole genome shotgun (WGS) entry which is preliminary data.</text>
</comment>
<dbReference type="PRINTS" id="PR00344">
    <property type="entry name" value="BCTRLSENSOR"/>
</dbReference>
<dbReference type="InterPro" id="IPR005467">
    <property type="entry name" value="His_kinase_dom"/>
</dbReference>
<dbReference type="InterPro" id="IPR001610">
    <property type="entry name" value="PAC"/>
</dbReference>
<feature type="domain" description="PAS" evidence="7">
    <location>
        <begin position="1072"/>
        <end position="1145"/>
    </location>
</feature>
<dbReference type="InterPro" id="IPR003594">
    <property type="entry name" value="HATPase_dom"/>
</dbReference>
<evidence type="ECO:0000256" key="4">
    <source>
        <dbReference type="ARBA" id="ARBA00022679"/>
    </source>
</evidence>
<dbReference type="eggNOG" id="COG4251">
    <property type="taxonomic scope" value="Bacteria"/>
</dbReference>
<dbReference type="SUPFAM" id="SSF55785">
    <property type="entry name" value="PYP-like sensor domain (PAS domain)"/>
    <property type="match status" value="8"/>
</dbReference>
<dbReference type="SUPFAM" id="SSF47384">
    <property type="entry name" value="Homodimeric domain of signal transducing histidine kinase"/>
    <property type="match status" value="1"/>
</dbReference>
<dbReference type="PROSITE" id="PS50112">
    <property type="entry name" value="PAS"/>
    <property type="match status" value="5"/>
</dbReference>
<dbReference type="InterPro" id="IPR035965">
    <property type="entry name" value="PAS-like_dom_sf"/>
</dbReference>
<feature type="domain" description="Histidine kinase" evidence="6">
    <location>
        <begin position="1220"/>
        <end position="1433"/>
    </location>
</feature>
<dbReference type="InterPro" id="IPR004358">
    <property type="entry name" value="Sig_transdc_His_kin-like_C"/>
</dbReference>
<dbReference type="InterPro" id="IPR036890">
    <property type="entry name" value="HATPase_C_sf"/>
</dbReference>
<dbReference type="InterPro" id="IPR000014">
    <property type="entry name" value="PAS"/>
</dbReference>
<dbReference type="SMART" id="SM00387">
    <property type="entry name" value="HATPase_c"/>
    <property type="match status" value="1"/>
</dbReference>
<protein>
    <recommendedName>
        <fullName evidence="2">histidine kinase</fullName>
        <ecNumber evidence="2">2.7.13.3</ecNumber>
    </recommendedName>
</protein>
<dbReference type="PANTHER" id="PTHR43304">
    <property type="entry name" value="PHYTOCHROME-LIKE PROTEIN CPH1"/>
    <property type="match status" value="1"/>
</dbReference>
<dbReference type="EC" id="2.7.13.3" evidence="2"/>
<dbReference type="SMART" id="SM00086">
    <property type="entry name" value="PAC"/>
    <property type="match status" value="6"/>
</dbReference>
<keyword evidence="5 9" id="KW-0418">Kinase</keyword>
<evidence type="ECO:0000256" key="5">
    <source>
        <dbReference type="ARBA" id="ARBA00022777"/>
    </source>
</evidence>
<dbReference type="InterPro" id="IPR052162">
    <property type="entry name" value="Sensor_kinase/Photoreceptor"/>
</dbReference>
<dbReference type="SUPFAM" id="SSF55781">
    <property type="entry name" value="GAF domain-like"/>
    <property type="match status" value="1"/>
</dbReference>
<gene>
    <name evidence="9" type="ORF">HLUCCX10_11485</name>
</gene>
<dbReference type="eggNOG" id="COG2202">
    <property type="taxonomic scope" value="Bacteria"/>
</dbReference>
<sequence length="1433" mass="166756">MVEKDYKNEPENSLIGLIKKLEKSANIGFWEKNLQTGEYFWSDQFFEIFGLDPDKDQPDESLRLSCIHPEDREKSKHAYQKAIETGQSFKIEKRILRPDGELRYVVSESHIEKNKQGLPVKVYGIIKDVSSEKFLAEKAERKNKELQSFFKNSKDLLIELDWDGIILNISESSLQNLGYHPEELIGTYMKELVFPEDLSETIQASQKVRKGESISDFKNRYIHKNGTIVNLEWSISTDPENKVLFLLARNINEKIEREKETEVLLERLNRAQKTAKLGYWELDLSSGNLYWSDEVYRIWEISPEIDPNFNFFKNTIHPDDRGAFLAAQERALSDSESLDYVHRIVLKSGQIKYIHERANLYTHPESGKQVFRGTVQDITAEKLIENELKSRNHFIESTLENLSIGVAVNEISSGNATFMNKAFTEIYGWPKSIIKDVESFFKSIYPDPEYRAKISNQIFRDMQSGDPDRMNWRDIFITTKGGKQKVISAKNIPIFDQDLMISTVWDETDRYWAEHTLKKSNERFHLATQAITDAIFDWNILGKKIFWGKGYHRLFGYPEDMEYVPEGFWEQCVHPDDFPELMKTIVEARNNPSVSKWKGFYRFKKADGTYAFVKEQTSIQRDKNGNPIRIVGALQDITQEKVREKALAQKTLFIQKAAECAQLFLAAGNWEDIMDNVLRIMGETLQVDRSYLLRKIQDQNGREYVRYDYEWTNGKVTEEIHNPAYQAIPIDEHPLLVRDFSAKRPFAILLKDATGPTKQIMAEQDILSMLNVPVYVHGEYFAHVGFDSCLEERIWTEEEKDFVQSIINSLTLAIERHETLSRLAEALENNSNILESIGEAFYSLDEKYRFTYWNYQAEKLTGINRKDVIHKNIWEVFGDKIHPDFAKHIKVAMVTKLQIEFEIEDPFTNAWLEISVYPRTVGLSIFIRNITERKRAEQEIAEFNERFSIISNTSHDAIWDWDLFTGNVLRSQSFEQHFGFSPEEQKKDVNFWKNLIHPDDRPKIQKSLTETLESDAKHWKAEFRVRDKDGKYRYIIDSGYILRDKEGKAVRMIGAIQEITERKLAELALASEKERLIRVIEGTEAGTWEWNIQTGEIIFNEEWARILGYKLHELEPISIKTWESLLHPEDLPIAQKALENHFSGLTSFYQTEIRLRHKEGHWVWILGRGRVMKKADDGSPLWMFGTQIDISEKKAKEEALERLNERLQSTNSELKIFASVASHDMREPLRMISSFLSLIQKKYAEKLDEKGNQYIDFAVDGAKRLSRLIEDLLEYSRIGFDPINKESVDIGKIIDTIININKQSIEAKGAEIRTENLPVIKAVRVPLQQLFHNLITNSLKFVKENSKPIISIKCDELENFWQFTVEDNGIGIDKKDHDKVFGVMKRLHSKDKYDGTGIGLAICKMIVEQHSGEIWIESEINQGTKFIFTIKKT</sequence>
<evidence type="ECO:0000259" key="7">
    <source>
        <dbReference type="PROSITE" id="PS50112"/>
    </source>
</evidence>
<dbReference type="PATRIC" id="fig|1305737.6.peg.2911"/>
<feature type="domain" description="PAC" evidence="8">
    <location>
        <begin position="338"/>
        <end position="390"/>
    </location>
</feature>
<dbReference type="Pfam" id="PF02518">
    <property type="entry name" value="HATPase_c"/>
    <property type="match status" value="1"/>
</dbReference>
<feature type="domain" description="PAS" evidence="7">
    <location>
        <begin position="40"/>
        <end position="86"/>
    </location>
</feature>
<dbReference type="PROSITE" id="PS50113">
    <property type="entry name" value="PAC"/>
    <property type="match status" value="5"/>
</dbReference>
<evidence type="ECO:0000313" key="10">
    <source>
        <dbReference type="Proteomes" id="UP000050421"/>
    </source>
</evidence>
<dbReference type="Pfam" id="PF00512">
    <property type="entry name" value="HisKA"/>
    <property type="match status" value="1"/>
</dbReference>
<dbReference type="eggNOG" id="COG2203">
    <property type="taxonomic scope" value="Bacteria"/>
</dbReference>
<dbReference type="InterPro" id="IPR013767">
    <property type="entry name" value="PAS_fold"/>
</dbReference>
<dbReference type="Gene3D" id="1.10.287.130">
    <property type="match status" value="1"/>
</dbReference>
<dbReference type="Pfam" id="PF01590">
    <property type="entry name" value="GAF"/>
    <property type="match status" value="1"/>
</dbReference>
<dbReference type="Pfam" id="PF00989">
    <property type="entry name" value="PAS"/>
    <property type="match status" value="1"/>
</dbReference>
<name>A0A0P8A892_9BACT</name>
<dbReference type="PROSITE" id="PS50109">
    <property type="entry name" value="HIS_KIN"/>
    <property type="match status" value="1"/>
</dbReference>
<proteinExistence type="predicted"/>
<organism evidence="9 10">
    <name type="scientific">Algoriphagus marincola HL-49</name>
    <dbReference type="NCBI Taxonomy" id="1305737"/>
    <lineage>
        <taxon>Bacteria</taxon>
        <taxon>Pseudomonadati</taxon>
        <taxon>Bacteroidota</taxon>
        <taxon>Cytophagia</taxon>
        <taxon>Cytophagales</taxon>
        <taxon>Cyclobacteriaceae</taxon>
        <taxon>Algoriphagus</taxon>
    </lineage>
</organism>
<evidence type="ECO:0000259" key="6">
    <source>
        <dbReference type="PROSITE" id="PS50109"/>
    </source>
</evidence>
<dbReference type="InterPro" id="IPR003018">
    <property type="entry name" value="GAF"/>
</dbReference>
<dbReference type="SUPFAM" id="SSF55874">
    <property type="entry name" value="ATPase domain of HSP90 chaperone/DNA topoisomerase II/histidine kinase"/>
    <property type="match status" value="1"/>
</dbReference>
<dbReference type="eggNOG" id="COG5002">
    <property type="taxonomic scope" value="Bacteria"/>
</dbReference>
<feature type="domain" description="PAC" evidence="8">
    <location>
        <begin position="1019"/>
        <end position="1071"/>
    </location>
</feature>
<evidence type="ECO:0000256" key="3">
    <source>
        <dbReference type="ARBA" id="ARBA00022553"/>
    </source>
</evidence>
<dbReference type="SMART" id="SM00065">
    <property type="entry name" value="GAF"/>
    <property type="match status" value="1"/>
</dbReference>
<evidence type="ECO:0000259" key="8">
    <source>
        <dbReference type="PROSITE" id="PS50113"/>
    </source>
</evidence>
<feature type="domain" description="PAS" evidence="7">
    <location>
        <begin position="826"/>
        <end position="884"/>
    </location>
</feature>
<dbReference type="NCBIfam" id="TIGR00229">
    <property type="entry name" value="sensory_box"/>
    <property type="match status" value="6"/>
</dbReference>
<dbReference type="PANTHER" id="PTHR43304:SF1">
    <property type="entry name" value="PAC DOMAIN-CONTAINING PROTEIN"/>
    <property type="match status" value="1"/>
</dbReference>
<dbReference type="GO" id="GO:0006355">
    <property type="term" value="P:regulation of DNA-templated transcription"/>
    <property type="evidence" value="ECO:0007669"/>
    <property type="project" value="InterPro"/>
</dbReference>
<dbReference type="InterPro" id="IPR000700">
    <property type="entry name" value="PAS-assoc_C"/>
</dbReference>
<dbReference type="EMBL" id="LJXT01000073">
    <property type="protein sequence ID" value="KPQ14047.1"/>
    <property type="molecule type" value="Genomic_DNA"/>
</dbReference>
<dbReference type="SMART" id="SM00388">
    <property type="entry name" value="HisKA"/>
    <property type="match status" value="1"/>
</dbReference>
<dbReference type="STRING" id="1305737.GCA_000526355_01850"/>
<dbReference type="GO" id="GO:0000155">
    <property type="term" value="F:phosphorelay sensor kinase activity"/>
    <property type="evidence" value="ECO:0007669"/>
    <property type="project" value="InterPro"/>
</dbReference>
<feature type="domain" description="PAC" evidence="8">
    <location>
        <begin position="89"/>
        <end position="141"/>
    </location>
</feature>
<feature type="domain" description="PAS" evidence="7">
    <location>
        <begin position="142"/>
        <end position="212"/>
    </location>
</feature>
<dbReference type="Gene3D" id="2.10.70.100">
    <property type="match status" value="2"/>
</dbReference>
<dbReference type="CDD" id="cd00130">
    <property type="entry name" value="PAS"/>
    <property type="match status" value="7"/>
</dbReference>
<dbReference type="Gene3D" id="3.30.565.10">
    <property type="entry name" value="Histidine kinase-like ATPase, C-terminal domain"/>
    <property type="match status" value="1"/>
</dbReference>
<comment type="catalytic activity">
    <reaction evidence="1">
        <text>ATP + protein L-histidine = ADP + protein N-phospho-L-histidine.</text>
        <dbReference type="EC" id="2.7.13.3"/>
    </reaction>
</comment>
<accession>A0A0P8A892</accession>
<dbReference type="SMART" id="SM00091">
    <property type="entry name" value="PAS"/>
    <property type="match status" value="8"/>
</dbReference>
<dbReference type="InterPro" id="IPR003661">
    <property type="entry name" value="HisK_dim/P_dom"/>
</dbReference>
<dbReference type="FunFam" id="3.30.565.10:FF:000006">
    <property type="entry name" value="Sensor histidine kinase WalK"/>
    <property type="match status" value="1"/>
</dbReference>
<keyword evidence="3" id="KW-0597">Phosphoprotein</keyword>
<dbReference type="InterPro" id="IPR013655">
    <property type="entry name" value="PAS_fold_3"/>
</dbReference>
<dbReference type="InterPro" id="IPR029016">
    <property type="entry name" value="GAF-like_dom_sf"/>
</dbReference>
<evidence type="ECO:0000256" key="2">
    <source>
        <dbReference type="ARBA" id="ARBA00012438"/>
    </source>
</evidence>
<feature type="domain" description="PAC" evidence="8">
    <location>
        <begin position="597"/>
        <end position="649"/>
    </location>
</feature>
<reference evidence="9 10" key="1">
    <citation type="submission" date="2015-09" db="EMBL/GenBank/DDBJ databases">
        <title>Identification and resolution of microdiversity through metagenomic sequencing of parallel consortia.</title>
        <authorList>
            <person name="Nelson W.C."/>
            <person name="Romine M.F."/>
            <person name="Lindemann S.R."/>
        </authorList>
    </citation>
    <scope>NUCLEOTIDE SEQUENCE [LARGE SCALE GENOMIC DNA]</scope>
    <source>
        <strain evidence="9">HL-49</strain>
    </source>
</reference>
<dbReference type="CDD" id="cd00082">
    <property type="entry name" value="HisKA"/>
    <property type="match status" value="1"/>
</dbReference>
<dbReference type="InterPro" id="IPR036097">
    <property type="entry name" value="HisK_dim/P_sf"/>
</dbReference>
<dbReference type="Proteomes" id="UP000050421">
    <property type="component" value="Unassembled WGS sequence"/>
</dbReference>
<dbReference type="eggNOG" id="COG3290">
    <property type="taxonomic scope" value="Bacteria"/>
</dbReference>
<keyword evidence="4" id="KW-0808">Transferase</keyword>
<feature type="domain" description="PAS" evidence="7">
    <location>
        <begin position="943"/>
        <end position="1015"/>
    </location>
</feature>
<evidence type="ECO:0000313" key="9">
    <source>
        <dbReference type="EMBL" id="KPQ14047.1"/>
    </source>
</evidence>